<proteinExistence type="predicted"/>
<gene>
    <name evidence="2" type="ORF">K1720_09330</name>
</gene>
<evidence type="ECO:0000256" key="1">
    <source>
        <dbReference type="SAM" id="Phobius"/>
    </source>
</evidence>
<keyword evidence="1" id="KW-0812">Transmembrane</keyword>
<sequence>MDIKSVINVENLKKLVTRREVLAISLVLFLFFAFYSVKLLGVSSTVTTQSVLGKYTQEGELIHVAILKNNTLYGESLRRAEYPIPLVERFVLTYSYRFTPMTEIKGTYRTWGIVKYSVKRGSEEIVLWEDTLFEDSGELEDGKFIVEYNLNLTKLDRRTAEIMDQLGLKRLNRKIVFTTSVHVQGKAFGKEINENFEHISTLVKDTGIGLYYFTNEKESVQKSIIERQTQRTRISKYGVTMYADTAKKVMPLLALLFLTPLIGGVYTIKSQRPKNEFKDLAPYITEGAPVEVERRVILATKDDLKKTFDLLDKPILHYTEGGEDIYVIIDGGIAYEYRHKKNT</sequence>
<accession>A0A9E7M983</accession>
<evidence type="ECO:0000313" key="2">
    <source>
        <dbReference type="EMBL" id="USG99685.1"/>
    </source>
</evidence>
<keyword evidence="1" id="KW-0472">Membrane</keyword>
<keyword evidence="3" id="KW-1185">Reference proteome</keyword>
<feature type="transmembrane region" description="Helical" evidence="1">
    <location>
        <begin position="249"/>
        <end position="268"/>
    </location>
</feature>
<organism evidence="2 3">
    <name type="scientific">Thermococcus argininiproducens</name>
    <dbReference type="NCBI Taxonomy" id="2866384"/>
    <lineage>
        <taxon>Archaea</taxon>
        <taxon>Methanobacteriati</taxon>
        <taxon>Methanobacteriota</taxon>
        <taxon>Thermococci</taxon>
        <taxon>Thermococcales</taxon>
        <taxon>Thermococcaceae</taxon>
        <taxon>Thermococcus</taxon>
    </lineage>
</organism>
<evidence type="ECO:0000313" key="3">
    <source>
        <dbReference type="Proteomes" id="UP001056425"/>
    </source>
</evidence>
<name>A0A9E7M983_9EURY</name>
<dbReference type="EMBL" id="CP080572">
    <property type="protein sequence ID" value="USG99685.1"/>
    <property type="molecule type" value="Genomic_DNA"/>
</dbReference>
<keyword evidence="1" id="KW-1133">Transmembrane helix</keyword>
<dbReference type="Proteomes" id="UP001056425">
    <property type="component" value="Chromosome"/>
</dbReference>
<reference evidence="2 3" key="1">
    <citation type="submission" date="2021-08" db="EMBL/GenBank/DDBJ databases">
        <title>Thermococcus onnuriiensis IOH2.</title>
        <authorList>
            <person name="Park Y.-J."/>
        </authorList>
    </citation>
    <scope>NUCLEOTIDE SEQUENCE [LARGE SCALE GENOMIC DNA]</scope>
    <source>
        <strain evidence="2 3">IOH2</strain>
    </source>
</reference>
<protein>
    <submittedName>
        <fullName evidence="2">DUF5305 domain-containing protein</fullName>
    </submittedName>
</protein>
<dbReference type="KEGG" id="thei:K1720_09330"/>
<feature type="transmembrane region" description="Helical" evidence="1">
    <location>
        <begin position="21"/>
        <end position="41"/>
    </location>
</feature>
<dbReference type="AlphaFoldDB" id="A0A9E7M983"/>